<dbReference type="RefSeq" id="WP_321550596.1">
    <property type="nucleotide sequence ID" value="NZ_JAXIVS010000016.1"/>
</dbReference>
<evidence type="ECO:0000313" key="2">
    <source>
        <dbReference type="Proteomes" id="UP001291309"/>
    </source>
</evidence>
<dbReference type="Proteomes" id="UP001291309">
    <property type="component" value="Unassembled WGS sequence"/>
</dbReference>
<dbReference type="EMBL" id="JAXIVS010000016">
    <property type="protein sequence ID" value="MDY7231885.1"/>
    <property type="molecule type" value="Genomic_DNA"/>
</dbReference>
<dbReference type="Gene3D" id="3.40.50.1820">
    <property type="entry name" value="alpha/beta hydrolase"/>
    <property type="match status" value="1"/>
</dbReference>
<proteinExistence type="predicted"/>
<evidence type="ECO:0000313" key="1">
    <source>
        <dbReference type="EMBL" id="MDY7231885.1"/>
    </source>
</evidence>
<organism evidence="1 2">
    <name type="scientific">Hyalangium rubrum</name>
    <dbReference type="NCBI Taxonomy" id="3103134"/>
    <lineage>
        <taxon>Bacteria</taxon>
        <taxon>Pseudomonadati</taxon>
        <taxon>Myxococcota</taxon>
        <taxon>Myxococcia</taxon>
        <taxon>Myxococcales</taxon>
        <taxon>Cystobacterineae</taxon>
        <taxon>Archangiaceae</taxon>
        <taxon>Hyalangium</taxon>
    </lineage>
</organism>
<gene>
    <name evidence="1" type="ORF">SYV04_36195</name>
</gene>
<accession>A0ABU5HF50</accession>
<protein>
    <submittedName>
        <fullName evidence="1">Uncharacterized protein</fullName>
    </submittedName>
</protein>
<sequence length="362" mass="39766">MRPPALPFLALLASLLVGGPRCTPPRLPYNPDLPALQLSVVGQPPVRDGRARFRELFCALLERESTAGLDCESLLVRFTDEPVVPAETRALPAHDPRLHLLLVAGSFAECFDAARMYPGAVRKLSSLGYAIREVRVSGRSSSAYNTPRIARAVARELRVAEGPLVLVGYSKGVTDILEFLIQYPSLAAKVQAVVSIAGSVNGSPMAERFAGPYRPFASWPVDACPPGDSHVIEDLRRETRMNWLARHRLPGHIRYFSVGASAPAPEVGRAMFPIEGPMRRLEPYIDGQLPFYDQLVPGSELLGYARADHWAVALPLQEHWPVIAGNPRGAIYPRDLLFEAIVLRTAEALRETLSPERPTPLH</sequence>
<keyword evidence="2" id="KW-1185">Reference proteome</keyword>
<reference evidence="1 2" key="1">
    <citation type="submission" date="2023-12" db="EMBL/GenBank/DDBJ databases">
        <title>the genome sequence of Hyalangium sp. s54d21.</title>
        <authorList>
            <person name="Zhang X."/>
        </authorList>
    </citation>
    <scope>NUCLEOTIDE SEQUENCE [LARGE SCALE GENOMIC DNA]</scope>
    <source>
        <strain evidence="2">s54d21</strain>
    </source>
</reference>
<comment type="caution">
    <text evidence="1">The sequence shown here is derived from an EMBL/GenBank/DDBJ whole genome shotgun (WGS) entry which is preliminary data.</text>
</comment>
<dbReference type="SUPFAM" id="SSF53474">
    <property type="entry name" value="alpha/beta-Hydrolases"/>
    <property type="match status" value="1"/>
</dbReference>
<dbReference type="InterPro" id="IPR029058">
    <property type="entry name" value="AB_hydrolase_fold"/>
</dbReference>
<name>A0ABU5HF50_9BACT</name>